<accession>A0A078A0A4</accession>
<dbReference type="InParanoid" id="A0A078A0A4"/>
<protein>
    <recommendedName>
        <fullName evidence="5">Lebercilin domain-containing protein</fullName>
    </recommendedName>
</protein>
<evidence type="ECO:0000313" key="4">
    <source>
        <dbReference type="Proteomes" id="UP000039865"/>
    </source>
</evidence>
<keyword evidence="1" id="KW-0175">Coiled coil</keyword>
<feature type="region of interest" description="Disordered" evidence="2">
    <location>
        <begin position="84"/>
        <end position="106"/>
    </location>
</feature>
<evidence type="ECO:0000256" key="1">
    <source>
        <dbReference type="SAM" id="Coils"/>
    </source>
</evidence>
<keyword evidence="4" id="KW-1185">Reference proteome</keyword>
<dbReference type="AlphaFoldDB" id="A0A078A0A4"/>
<evidence type="ECO:0008006" key="5">
    <source>
        <dbReference type="Google" id="ProtNLM"/>
    </source>
</evidence>
<feature type="region of interest" description="Disordered" evidence="2">
    <location>
        <begin position="589"/>
        <end position="618"/>
    </location>
</feature>
<name>A0A078A0A4_STYLE</name>
<evidence type="ECO:0000313" key="3">
    <source>
        <dbReference type="EMBL" id="CDW75626.1"/>
    </source>
</evidence>
<feature type="compositionally biased region" description="Low complexity" evidence="2">
    <location>
        <begin position="21"/>
        <end position="31"/>
    </location>
</feature>
<gene>
    <name evidence="3" type="primary">Contig6714.g7180</name>
    <name evidence="3" type="ORF">STYLEM_4618</name>
</gene>
<feature type="region of interest" description="Disordered" evidence="2">
    <location>
        <begin position="14"/>
        <end position="45"/>
    </location>
</feature>
<feature type="coiled-coil region" evidence="1">
    <location>
        <begin position="177"/>
        <end position="218"/>
    </location>
</feature>
<sequence>MAFDGRAKLLDRRNMVRKTGSGSVSSALRSSHISNNNKSLKESLDVTPSNYGNLKDNMNFDSHNNHISVTGDFIEEVKLKIPSKQSTQNDQLHLSQPSEYSPSSPSKFIDMRTYQQLIKSSTKNSPVNLKRKSKGHSFQETDQFNKTYTYLLKLVNDKKSESKKKLRILPKKSQPKFQALTQEEIKLNKKINKLQVQNDMLRQKLKQISKDIDVLLQDNVFLKATISQKQKERESKQIKKNYQTQLDTQTKVGEKMLDQLLHERARIQIRLEQLSNPNYLSDLIKKNEEAEVKINEEKMLKKKLNNLQKTNGEDLIKFQQHTQEQHLKFDRHIKQMGEELQRTILRINEKEKELQAIEEKEMGFIIKQTQVKQRYEDLKKIGDLNNSPIHQKRESQIYLADQTGGEGDHYQEMQALYKKLLVEKWAIQSKTQAQQNEIKLNDKAIRTLEDQIKEKSQNLKITILAIKEMQQQMYILHDTAQSVDIYAKKYGFLTSQSFEKSTPKNNAPRSYDGRSSSVGILSSIQEKQELYRVGIMSKQPSGQNLTINNSKYKLLPPLLSKGKKSSHSMSKIRLSSKFIKSEMKNKRYLNQIDSSDRNNTPKQIQQSNHGDIREQQLYSSRSKAEDFLFKSETNSQMGDQKQPNLGNRSFQLSEIIPDKQDQSVMEGNSILGEEY</sequence>
<feature type="compositionally biased region" description="Polar residues" evidence="2">
    <location>
        <begin position="591"/>
        <end position="609"/>
    </location>
</feature>
<reference evidence="3 4" key="1">
    <citation type="submission" date="2014-06" db="EMBL/GenBank/DDBJ databases">
        <authorList>
            <person name="Swart Estienne"/>
        </authorList>
    </citation>
    <scope>NUCLEOTIDE SEQUENCE [LARGE SCALE GENOMIC DNA]</scope>
    <source>
        <strain evidence="3 4">130c</strain>
    </source>
</reference>
<organism evidence="3 4">
    <name type="scientific">Stylonychia lemnae</name>
    <name type="common">Ciliate</name>
    <dbReference type="NCBI Taxonomy" id="5949"/>
    <lineage>
        <taxon>Eukaryota</taxon>
        <taxon>Sar</taxon>
        <taxon>Alveolata</taxon>
        <taxon>Ciliophora</taxon>
        <taxon>Intramacronucleata</taxon>
        <taxon>Spirotrichea</taxon>
        <taxon>Stichotrichia</taxon>
        <taxon>Sporadotrichida</taxon>
        <taxon>Oxytrichidae</taxon>
        <taxon>Stylonychinae</taxon>
        <taxon>Stylonychia</taxon>
    </lineage>
</organism>
<feature type="region of interest" description="Disordered" evidence="2">
    <location>
        <begin position="653"/>
        <end position="675"/>
    </location>
</feature>
<dbReference type="EMBL" id="CCKQ01004468">
    <property type="protein sequence ID" value="CDW75626.1"/>
    <property type="molecule type" value="Genomic_DNA"/>
</dbReference>
<proteinExistence type="predicted"/>
<feature type="coiled-coil region" evidence="1">
    <location>
        <begin position="280"/>
        <end position="360"/>
    </location>
</feature>
<dbReference type="Proteomes" id="UP000039865">
    <property type="component" value="Unassembled WGS sequence"/>
</dbReference>
<evidence type="ECO:0000256" key="2">
    <source>
        <dbReference type="SAM" id="MobiDB-lite"/>
    </source>
</evidence>
<feature type="compositionally biased region" description="Low complexity" evidence="2">
    <location>
        <begin position="95"/>
        <end position="106"/>
    </location>
</feature>
<feature type="compositionally biased region" description="Polar residues" evidence="2">
    <location>
        <begin position="84"/>
        <end position="94"/>
    </location>
</feature>